<dbReference type="Pfam" id="PF12736">
    <property type="entry name" value="CABIT"/>
    <property type="match status" value="1"/>
</dbReference>
<feature type="compositionally biased region" description="Polar residues" evidence="1">
    <location>
        <begin position="621"/>
        <end position="638"/>
    </location>
</feature>
<proteinExistence type="predicted"/>
<feature type="compositionally biased region" description="Basic and acidic residues" evidence="1">
    <location>
        <begin position="303"/>
        <end position="313"/>
    </location>
</feature>
<gene>
    <name evidence="3" type="ORF">PLOB_00018292</name>
</gene>
<accession>A0ABN8RBZ5</accession>
<feature type="compositionally biased region" description="Acidic residues" evidence="1">
    <location>
        <begin position="603"/>
        <end position="619"/>
    </location>
</feature>
<feature type="region of interest" description="Disordered" evidence="1">
    <location>
        <begin position="439"/>
        <end position="497"/>
    </location>
</feature>
<evidence type="ECO:0000313" key="3">
    <source>
        <dbReference type="EMBL" id="CAH3176517.1"/>
    </source>
</evidence>
<reference evidence="3 4" key="1">
    <citation type="submission" date="2022-05" db="EMBL/GenBank/DDBJ databases">
        <authorList>
            <consortium name="Genoscope - CEA"/>
            <person name="William W."/>
        </authorList>
    </citation>
    <scope>NUCLEOTIDE SEQUENCE [LARGE SCALE GENOMIC DNA]</scope>
</reference>
<dbReference type="InterPro" id="IPR025946">
    <property type="entry name" value="CABIT_dom"/>
</dbReference>
<name>A0ABN8RBZ5_9CNID</name>
<feature type="compositionally biased region" description="Polar residues" evidence="1">
    <location>
        <begin position="386"/>
        <end position="395"/>
    </location>
</feature>
<feature type="region of interest" description="Disordered" evidence="1">
    <location>
        <begin position="298"/>
        <end position="348"/>
    </location>
</feature>
<evidence type="ECO:0000313" key="4">
    <source>
        <dbReference type="Proteomes" id="UP001159405"/>
    </source>
</evidence>
<feature type="region of interest" description="Disordered" evidence="1">
    <location>
        <begin position="377"/>
        <end position="411"/>
    </location>
</feature>
<feature type="compositionally biased region" description="Basic and acidic residues" evidence="1">
    <location>
        <begin position="577"/>
        <end position="601"/>
    </location>
</feature>
<dbReference type="Proteomes" id="UP001159405">
    <property type="component" value="Unassembled WGS sequence"/>
</dbReference>
<comment type="caution">
    <text evidence="3">The sequence shown here is derived from an EMBL/GenBank/DDBJ whole genome shotgun (WGS) entry which is preliminary data.</text>
</comment>
<dbReference type="EMBL" id="CALNXK010000214">
    <property type="protein sequence ID" value="CAH3176517.1"/>
    <property type="molecule type" value="Genomic_DNA"/>
</dbReference>
<keyword evidence="4" id="KW-1185">Reference proteome</keyword>
<feature type="region of interest" description="Disordered" evidence="1">
    <location>
        <begin position="774"/>
        <end position="807"/>
    </location>
</feature>
<feature type="compositionally biased region" description="Polar residues" evidence="1">
    <location>
        <begin position="402"/>
        <end position="411"/>
    </location>
</feature>
<feature type="region of interest" description="Disordered" evidence="1">
    <location>
        <begin position="561"/>
        <end position="667"/>
    </location>
</feature>
<feature type="compositionally biased region" description="Polar residues" evidence="1">
    <location>
        <begin position="790"/>
        <end position="802"/>
    </location>
</feature>
<feature type="compositionally biased region" description="Polar residues" evidence="1">
    <location>
        <begin position="645"/>
        <end position="665"/>
    </location>
</feature>
<sequence length="913" mass="103098">MAFHAQRSWCDLAAFIDRYGNALPKTVRVVDGFCGANDDDTLDPDQVLLFHRLETEKAILGLDEYRQEICIQENSNTKVYLLPLECSTFETVQELTNVQWSFILVLEDILTTGIVSGSKLKLLRDEQSSPHCLKCQIVFSQDEFRDVLLPLHVKGKFLPLLDPSEYYLHEILAYNHLPVNVRFISDSSKPNTRFASQSLAHLGHVLLTHKTEATMVFAASFNHDLSLYVFPRTLDITVSLRSDDSTEASDKVKECKRLLQENDCQVKQLDNAVKESFYFTANPVRRFRVQLPKKTCPIPLPRSRYDSKARDKASPGSIKPLPRRKLLPKNSGDAQKSEPGAVVKPITDNKGLGDVFEYSSSSEISHEVNYKDEFNSEVPAVPPKTRSYSRGTNEAKTVKLHSPSSFEPTSRNQLVTMAEYEDVPKDYQVVQADWREANNDEYSESAQRKGNPEPELPPKPVFLRPLLADTEENNSLMPQDSPPPPLPPRKDGDSCPEELVEKKENVAFIRSKNPLPVLPPRKELSDVAYKVVDVTNWKWYEDQFAYTEVKDEGHVISQDSAGTLQTQSDICGSEPQECAREKERQRDGESSYEIKDYRGAEEIGAEEDNEEDGTYEEIDTWCTSPSTEENLLKTNTNPQKKKVTVPSTNPSTPNNVKCPTQTSQEKPAIASSRRLKKELIISNRCEEDFMDFKDIEQFLKLRKKLNDLRDHVNDLEKKVGVKEGPGDESHELSSTIDEMASSYRFDRVENRTDENRNIFISVRTLNKFKVGSESRNVGLDKDGTEKSTGEETSNSISPVNTLDSDDGDEAYAECCEREFSHIEDDSACYMSNSEQGRQSTGDSAEHGVESGNYNTVEVGTSSYLQLENSNEEVENVYVNVDAEDFDQEAQWGQVDCELLLKKPYTTGVSCGQC</sequence>
<evidence type="ECO:0000259" key="2">
    <source>
        <dbReference type="Pfam" id="PF12736"/>
    </source>
</evidence>
<organism evidence="3 4">
    <name type="scientific">Porites lobata</name>
    <dbReference type="NCBI Taxonomy" id="104759"/>
    <lineage>
        <taxon>Eukaryota</taxon>
        <taxon>Metazoa</taxon>
        <taxon>Cnidaria</taxon>
        <taxon>Anthozoa</taxon>
        <taxon>Hexacorallia</taxon>
        <taxon>Scleractinia</taxon>
        <taxon>Fungiina</taxon>
        <taxon>Poritidae</taxon>
        <taxon>Porites</taxon>
    </lineage>
</organism>
<protein>
    <recommendedName>
        <fullName evidence="2">CABIT domain-containing protein</fullName>
    </recommendedName>
</protein>
<feature type="compositionally biased region" description="Polar residues" evidence="1">
    <location>
        <begin position="561"/>
        <end position="570"/>
    </location>
</feature>
<feature type="compositionally biased region" description="Basic and acidic residues" evidence="1">
    <location>
        <begin position="488"/>
        <end position="497"/>
    </location>
</feature>
<feature type="compositionally biased region" description="Basic and acidic residues" evidence="1">
    <location>
        <begin position="778"/>
        <end position="789"/>
    </location>
</feature>
<feature type="domain" description="CABIT" evidence="2">
    <location>
        <begin position="23"/>
        <end position="241"/>
    </location>
</feature>
<evidence type="ECO:0000256" key="1">
    <source>
        <dbReference type="SAM" id="MobiDB-lite"/>
    </source>
</evidence>